<sequence length="46" mass="5579">MLSFFYYIKKHRLRVKIVQLRKLHPTVIFEEQDVQASMLVTGRDRS</sequence>
<dbReference type="Proteomes" id="UP001595752">
    <property type="component" value="Unassembled WGS sequence"/>
</dbReference>
<accession>A0ABV8B8I3</accession>
<gene>
    <name evidence="1" type="ORF">ACFOU2_25085</name>
</gene>
<dbReference type="RefSeq" id="WP_377919008.1">
    <property type="nucleotide sequence ID" value="NZ_JBHRZT010000073.1"/>
</dbReference>
<protein>
    <submittedName>
        <fullName evidence="1">Uncharacterized protein</fullName>
    </submittedName>
</protein>
<reference evidence="2" key="1">
    <citation type="journal article" date="2019" name="Int. J. Syst. Evol. Microbiol.">
        <title>The Global Catalogue of Microorganisms (GCM) 10K type strain sequencing project: providing services to taxonomists for standard genome sequencing and annotation.</title>
        <authorList>
            <consortium name="The Broad Institute Genomics Platform"/>
            <consortium name="The Broad Institute Genome Sequencing Center for Infectious Disease"/>
            <person name="Wu L."/>
            <person name="Ma J."/>
        </authorList>
    </citation>
    <scope>NUCLEOTIDE SEQUENCE [LARGE SCALE GENOMIC DNA]</scope>
    <source>
        <strain evidence="2">CCUG 61889</strain>
    </source>
</reference>
<evidence type="ECO:0000313" key="1">
    <source>
        <dbReference type="EMBL" id="MFC3886592.1"/>
    </source>
</evidence>
<dbReference type="EMBL" id="JBHRZT010000073">
    <property type="protein sequence ID" value="MFC3886592.1"/>
    <property type="molecule type" value="Genomic_DNA"/>
</dbReference>
<organism evidence="1 2">
    <name type="scientific">Bacillus songklensis</name>
    <dbReference type="NCBI Taxonomy" id="1069116"/>
    <lineage>
        <taxon>Bacteria</taxon>
        <taxon>Bacillati</taxon>
        <taxon>Bacillota</taxon>
        <taxon>Bacilli</taxon>
        <taxon>Bacillales</taxon>
        <taxon>Bacillaceae</taxon>
        <taxon>Bacillus</taxon>
    </lineage>
</organism>
<evidence type="ECO:0000313" key="2">
    <source>
        <dbReference type="Proteomes" id="UP001595752"/>
    </source>
</evidence>
<name>A0ABV8B8I3_9BACI</name>
<proteinExistence type="predicted"/>
<comment type="caution">
    <text evidence="1">The sequence shown here is derived from an EMBL/GenBank/DDBJ whole genome shotgun (WGS) entry which is preliminary data.</text>
</comment>
<keyword evidence="2" id="KW-1185">Reference proteome</keyword>